<dbReference type="InterPro" id="IPR036188">
    <property type="entry name" value="FAD/NAD-bd_sf"/>
</dbReference>
<reference evidence="3 4" key="1">
    <citation type="submission" date="2019-06" db="EMBL/GenBank/DDBJ databases">
        <title>Erythrobacter insulae sp. nov., isolated from a tidal flat.</title>
        <authorList>
            <person name="Yoon J.-H."/>
        </authorList>
    </citation>
    <scope>NUCLEOTIDE SEQUENCE [LARGE SCALE GENOMIC DNA]</scope>
    <source>
        <strain evidence="3 4">JBTF-M21</strain>
    </source>
</reference>
<protein>
    <submittedName>
        <fullName evidence="3">FAD-binding oxidoreductase</fullName>
    </submittedName>
</protein>
<dbReference type="SUPFAM" id="SSF51905">
    <property type="entry name" value="FAD/NAD(P)-binding domain"/>
    <property type="match status" value="1"/>
</dbReference>
<evidence type="ECO:0000313" key="4">
    <source>
        <dbReference type="Proteomes" id="UP000316343"/>
    </source>
</evidence>
<name>A0A547P9N5_9SPHN</name>
<keyword evidence="1" id="KW-0560">Oxidoreductase</keyword>
<evidence type="ECO:0000256" key="1">
    <source>
        <dbReference type="ARBA" id="ARBA00023002"/>
    </source>
</evidence>
<dbReference type="OrthoDB" id="7421214at2"/>
<evidence type="ECO:0000313" key="3">
    <source>
        <dbReference type="EMBL" id="TRD10754.1"/>
    </source>
</evidence>
<dbReference type="GO" id="GO:0016491">
    <property type="term" value="F:oxidoreductase activity"/>
    <property type="evidence" value="ECO:0007669"/>
    <property type="project" value="UniProtKB-KW"/>
</dbReference>
<dbReference type="AlphaFoldDB" id="A0A547P9N5"/>
<dbReference type="Gene3D" id="3.30.9.10">
    <property type="entry name" value="D-Amino Acid Oxidase, subunit A, domain 2"/>
    <property type="match status" value="1"/>
</dbReference>
<dbReference type="Pfam" id="PF01266">
    <property type="entry name" value="DAO"/>
    <property type="match status" value="1"/>
</dbReference>
<keyword evidence="4" id="KW-1185">Reference proteome</keyword>
<dbReference type="PANTHER" id="PTHR13847:SF287">
    <property type="entry name" value="FAD-DEPENDENT OXIDOREDUCTASE DOMAIN-CONTAINING PROTEIN 1"/>
    <property type="match status" value="1"/>
</dbReference>
<proteinExistence type="predicted"/>
<feature type="domain" description="FAD dependent oxidoreductase" evidence="2">
    <location>
        <begin position="7"/>
        <end position="341"/>
    </location>
</feature>
<dbReference type="Gene3D" id="3.50.50.60">
    <property type="entry name" value="FAD/NAD(P)-binding domain"/>
    <property type="match status" value="1"/>
</dbReference>
<comment type="caution">
    <text evidence="3">The sequence shown here is derived from an EMBL/GenBank/DDBJ whole genome shotgun (WGS) entry which is preliminary data.</text>
</comment>
<accession>A0A547P9N5</accession>
<dbReference type="RefSeq" id="WP_142787016.1">
    <property type="nucleotide sequence ID" value="NZ_VHJK01000001.1"/>
</dbReference>
<organism evidence="3 4">
    <name type="scientific">Erythrobacter insulae</name>
    <dbReference type="NCBI Taxonomy" id="2584124"/>
    <lineage>
        <taxon>Bacteria</taxon>
        <taxon>Pseudomonadati</taxon>
        <taxon>Pseudomonadota</taxon>
        <taxon>Alphaproteobacteria</taxon>
        <taxon>Sphingomonadales</taxon>
        <taxon>Erythrobacteraceae</taxon>
        <taxon>Erythrobacter/Porphyrobacter group</taxon>
        <taxon>Erythrobacter</taxon>
    </lineage>
</organism>
<dbReference type="InterPro" id="IPR006076">
    <property type="entry name" value="FAD-dep_OxRdtase"/>
</dbReference>
<dbReference type="PANTHER" id="PTHR13847">
    <property type="entry name" value="SARCOSINE DEHYDROGENASE-RELATED"/>
    <property type="match status" value="1"/>
</dbReference>
<gene>
    <name evidence="3" type="ORF">FGU71_01980</name>
</gene>
<sequence>MAEMIYDFAIAGAGMAGASLAAELAPYASVLVLEAEDAPGYHATGRSAAFWEECYGGPGVVPLTLASGRYLRENGFLTERGALYVGRGEDRDQVDEFVDTFSGTGVTIERLGRTGMAARVPHLRKEWCDAIWEAACADIDVAGLHQHYLKSAKMQGAQINCRARIAGLNRDAGVWTIATEAGDAYRAETVINAAGAWADNLAQLAGAAPIGIEPLRRTVVQLRVSPAAPADLPLVLDINGAFYFKSDNGRLWLSPHDEIPTVPCDAAPEELDVATVIDRFQKVTDWHIEAVERRWAGLRSFAPDRLPVYGRDPHQEGFVWFAGQGGFGIQTAPAAARLGAQIILGHDADDLTRGIDPAPYNPSRFFTIAAASQSSQASGDM</sequence>
<evidence type="ECO:0000259" key="2">
    <source>
        <dbReference type="Pfam" id="PF01266"/>
    </source>
</evidence>
<dbReference type="Proteomes" id="UP000316343">
    <property type="component" value="Unassembled WGS sequence"/>
</dbReference>
<dbReference type="EMBL" id="VHJK01000001">
    <property type="protein sequence ID" value="TRD10754.1"/>
    <property type="molecule type" value="Genomic_DNA"/>
</dbReference>
<dbReference type="GO" id="GO:0005737">
    <property type="term" value="C:cytoplasm"/>
    <property type="evidence" value="ECO:0007669"/>
    <property type="project" value="TreeGrafter"/>
</dbReference>